<keyword evidence="2" id="KW-1185">Reference proteome</keyword>
<reference evidence="1 2" key="1">
    <citation type="submission" date="2013-10" db="EMBL/GenBank/DDBJ databases">
        <title>Whole Genome Shotgun Sequence of Photorhabdus temperata J3.</title>
        <authorList>
            <person name="Park G.-S."/>
            <person name="Hong S.-J."/>
            <person name="Shin J.-H."/>
        </authorList>
    </citation>
    <scope>NUCLEOTIDE SEQUENCE [LARGE SCALE GENOMIC DNA]</scope>
    <source>
        <strain evidence="1 2">J3</strain>
    </source>
</reference>
<sequence length="106" mass="12302">MQCSTVKSQSVEDHREEGIPMRSGMLRVFWDDGINHTRQTNFMTKSSDNTQMIKTFNDRRWCGHIDFPANKSNRSKLEATVNLINAINTQNRRKITLFLNQELGAE</sequence>
<evidence type="ECO:0000313" key="1">
    <source>
        <dbReference type="EMBL" id="ERT12341.1"/>
    </source>
</evidence>
<dbReference type="Proteomes" id="UP000017133">
    <property type="component" value="Unassembled WGS sequence"/>
</dbReference>
<dbReference type="PATRIC" id="fig|1389415.4.peg.2951"/>
<organism evidence="1 2">
    <name type="scientific">Photorhabdus temperata J3</name>
    <dbReference type="NCBI Taxonomy" id="1389415"/>
    <lineage>
        <taxon>Bacteria</taxon>
        <taxon>Pseudomonadati</taxon>
        <taxon>Pseudomonadota</taxon>
        <taxon>Gammaproteobacteria</taxon>
        <taxon>Enterobacterales</taxon>
        <taxon>Morganellaceae</taxon>
        <taxon>Photorhabdus</taxon>
    </lineage>
</organism>
<comment type="caution">
    <text evidence="1">The sequence shown here is derived from an EMBL/GenBank/DDBJ whole genome shotgun (WGS) entry which is preliminary data.</text>
</comment>
<proteinExistence type="predicted"/>
<name>U7R0G5_PHOTE</name>
<dbReference type="AlphaFoldDB" id="U7R0G5"/>
<gene>
    <name evidence="1" type="ORF">O185_14810</name>
</gene>
<evidence type="ECO:0000313" key="2">
    <source>
        <dbReference type="Proteomes" id="UP000017133"/>
    </source>
</evidence>
<protein>
    <submittedName>
        <fullName evidence="1">Uncharacterized protein</fullName>
    </submittedName>
</protein>
<dbReference type="EMBL" id="AXDT01000138">
    <property type="protein sequence ID" value="ERT12341.1"/>
    <property type="molecule type" value="Genomic_DNA"/>
</dbReference>
<accession>U7R0G5</accession>